<dbReference type="InterPro" id="IPR001853">
    <property type="entry name" value="DSBA-like_thioredoxin_dom"/>
</dbReference>
<evidence type="ECO:0000313" key="4">
    <source>
        <dbReference type="Proteomes" id="UP000016566"/>
    </source>
</evidence>
<proteinExistence type="predicted"/>
<gene>
    <name evidence="3" type="ORF">MBELCI_2922</name>
</gene>
<dbReference type="PANTHER" id="PTHR35272">
    <property type="entry name" value="THIOL:DISULFIDE INTERCHANGE PROTEIN DSBC-RELATED"/>
    <property type="match status" value="1"/>
</dbReference>
<dbReference type="Gene3D" id="3.40.30.10">
    <property type="entry name" value="Glutaredoxin"/>
    <property type="match status" value="1"/>
</dbReference>
<dbReference type="EMBL" id="BATB01000050">
    <property type="protein sequence ID" value="GAD56870.1"/>
    <property type="molecule type" value="Genomic_DNA"/>
</dbReference>
<dbReference type="RefSeq" id="WP_021694971.1">
    <property type="nucleotide sequence ID" value="NZ_BATB01000050.1"/>
</dbReference>
<feature type="chain" id="PRO_5004636854" evidence="1">
    <location>
        <begin position="23"/>
        <end position="250"/>
    </location>
</feature>
<name>U2Z648_9RHOB</name>
<dbReference type="AlphaFoldDB" id="U2Z648"/>
<dbReference type="STRING" id="1337093.MBELCI_2922"/>
<dbReference type="SUPFAM" id="SSF52833">
    <property type="entry name" value="Thioredoxin-like"/>
    <property type="match status" value="1"/>
</dbReference>
<comment type="caution">
    <text evidence="3">The sequence shown here is derived from an EMBL/GenBank/DDBJ whole genome shotgun (WGS) entry which is preliminary data.</text>
</comment>
<sequence>MLRSLIRALPVTLALAAGPAVALELDAMTDAERDAFGEQVRAYLLENPEVLMEAIAVLDQKQAEVAAQGDSAMIDSHAAALFESEGDWQGGNPDGDITVVEFMDYKCGYCRRAFPEVEELISSDGNIRYILKEFPILGEQSTMAAQFALAVREIEGDEAYKQAHNALMTMRADVSEESLTALADSLDADFEAVQAEMASPRVAAIIAGNHQLAQAMQISGTPSFVMGDQMLRGYVPLAQMREMVAQNRAE</sequence>
<dbReference type="InterPro" id="IPR036249">
    <property type="entry name" value="Thioredoxin-like_sf"/>
</dbReference>
<feature type="signal peptide" evidence="1">
    <location>
        <begin position="1"/>
        <end position="22"/>
    </location>
</feature>
<dbReference type="eggNOG" id="COG1651">
    <property type="taxonomic scope" value="Bacteria"/>
</dbReference>
<keyword evidence="1" id="KW-0732">Signal</keyword>
<dbReference type="GO" id="GO:0016491">
    <property type="term" value="F:oxidoreductase activity"/>
    <property type="evidence" value="ECO:0007669"/>
    <property type="project" value="InterPro"/>
</dbReference>
<keyword evidence="4" id="KW-1185">Reference proteome</keyword>
<dbReference type="Proteomes" id="UP000016566">
    <property type="component" value="Unassembled WGS sequence"/>
</dbReference>
<accession>U2Z648</accession>
<dbReference type="GO" id="GO:0016853">
    <property type="term" value="F:isomerase activity"/>
    <property type="evidence" value="ECO:0007669"/>
    <property type="project" value="UniProtKB-KW"/>
</dbReference>
<evidence type="ECO:0000256" key="1">
    <source>
        <dbReference type="SAM" id="SignalP"/>
    </source>
</evidence>
<evidence type="ECO:0000259" key="2">
    <source>
        <dbReference type="PROSITE" id="PS51352"/>
    </source>
</evidence>
<dbReference type="CDD" id="cd03023">
    <property type="entry name" value="DsbA_Com1_like"/>
    <property type="match status" value="1"/>
</dbReference>
<reference evidence="3" key="1">
    <citation type="journal article" date="2013" name="Genome Announc.">
        <title>Draft Genome Sequence of Loktanella cinnabarina LL-001T, Isolated from Deep-Sea Floor Sediment.</title>
        <authorList>
            <person name="Nishi S."/>
            <person name="Tsubouchi T."/>
            <person name="Takaki Y."/>
            <person name="Koyanagi R."/>
            <person name="Satoh N."/>
            <person name="Maruyama T."/>
            <person name="Hatada Y."/>
        </authorList>
    </citation>
    <scope>NUCLEOTIDE SEQUENCE [LARGE SCALE GENOMIC DNA]</scope>
    <source>
        <strain evidence="3">LL-001</strain>
    </source>
</reference>
<protein>
    <submittedName>
        <fullName evidence="3">Protein-disulfide isomerase</fullName>
    </submittedName>
</protein>
<feature type="domain" description="Thioredoxin" evidence="2">
    <location>
        <begin position="66"/>
        <end position="249"/>
    </location>
</feature>
<dbReference type="PANTHER" id="PTHR35272:SF4">
    <property type="entry name" value="THIOL:DISULFIDE INTERCHANGE PROTEIN DSBG"/>
    <property type="match status" value="1"/>
</dbReference>
<keyword evidence="3" id="KW-0413">Isomerase</keyword>
<dbReference type="InterPro" id="IPR051470">
    <property type="entry name" value="Thiol:disulfide_interchange"/>
</dbReference>
<dbReference type="Pfam" id="PF01323">
    <property type="entry name" value="DSBA"/>
    <property type="match status" value="1"/>
</dbReference>
<dbReference type="Pfam" id="PF18312">
    <property type="entry name" value="ScsC_N"/>
    <property type="match status" value="1"/>
</dbReference>
<evidence type="ECO:0000313" key="3">
    <source>
        <dbReference type="EMBL" id="GAD56870.1"/>
    </source>
</evidence>
<dbReference type="OrthoDB" id="9780147at2"/>
<dbReference type="InterPro" id="IPR013766">
    <property type="entry name" value="Thioredoxin_domain"/>
</dbReference>
<dbReference type="InterPro" id="IPR041205">
    <property type="entry name" value="ScsC_N"/>
</dbReference>
<dbReference type="PROSITE" id="PS51352">
    <property type="entry name" value="THIOREDOXIN_2"/>
    <property type="match status" value="1"/>
</dbReference>
<organism evidence="3 4">
    <name type="scientific">Limimaricola cinnabarinus LL-001</name>
    <dbReference type="NCBI Taxonomy" id="1337093"/>
    <lineage>
        <taxon>Bacteria</taxon>
        <taxon>Pseudomonadati</taxon>
        <taxon>Pseudomonadota</taxon>
        <taxon>Alphaproteobacteria</taxon>
        <taxon>Rhodobacterales</taxon>
        <taxon>Paracoccaceae</taxon>
        <taxon>Limimaricola</taxon>
    </lineage>
</organism>